<evidence type="ECO:0000313" key="2">
    <source>
        <dbReference type="WBParaSite" id="RSKR_0000259700.1"/>
    </source>
</evidence>
<accession>A0AC35TNV8</accession>
<reference evidence="2" key="1">
    <citation type="submission" date="2016-11" db="UniProtKB">
        <authorList>
            <consortium name="WormBaseParasite"/>
        </authorList>
    </citation>
    <scope>IDENTIFICATION</scope>
    <source>
        <strain evidence="2">KR3021</strain>
    </source>
</reference>
<proteinExistence type="predicted"/>
<name>A0AC35TNV8_9BILA</name>
<organism evidence="1 2">
    <name type="scientific">Rhabditophanes sp. KR3021</name>
    <dbReference type="NCBI Taxonomy" id="114890"/>
    <lineage>
        <taxon>Eukaryota</taxon>
        <taxon>Metazoa</taxon>
        <taxon>Ecdysozoa</taxon>
        <taxon>Nematoda</taxon>
        <taxon>Chromadorea</taxon>
        <taxon>Rhabditida</taxon>
        <taxon>Tylenchina</taxon>
        <taxon>Panagrolaimomorpha</taxon>
        <taxon>Strongyloidoidea</taxon>
        <taxon>Alloionematidae</taxon>
        <taxon>Rhabditophanes</taxon>
    </lineage>
</organism>
<dbReference type="WBParaSite" id="RSKR_0000259700.1">
    <property type="protein sequence ID" value="RSKR_0000259700.1"/>
    <property type="gene ID" value="RSKR_0000259700"/>
</dbReference>
<sequence>MSRRNTKKSNQQKLIKAVESNKAKKLQSDEAKELTLSRVTIKRMEKDGQLMSNTISDLNKEIRRLNKLNLDLEKTVSFYKMSFEASVATANMMAMSGPTLPPRPSLKEPSSLSISQSYRRVDNIIQSVVPLNNGHLTESQINLIKKKSNIIEHEFVMGFGAIHYS</sequence>
<evidence type="ECO:0000313" key="1">
    <source>
        <dbReference type="Proteomes" id="UP000095286"/>
    </source>
</evidence>
<dbReference type="Proteomes" id="UP000095286">
    <property type="component" value="Unplaced"/>
</dbReference>
<protein>
    <submittedName>
        <fullName evidence="2">HTH psq-type domain-containing protein</fullName>
    </submittedName>
</protein>